<organism evidence="2 3">
    <name type="scientific">Streptomyces caniferus</name>
    <dbReference type="NCBI Taxonomy" id="285557"/>
    <lineage>
        <taxon>Bacteria</taxon>
        <taxon>Bacillati</taxon>
        <taxon>Actinomycetota</taxon>
        <taxon>Actinomycetes</taxon>
        <taxon>Kitasatosporales</taxon>
        <taxon>Streptomycetaceae</taxon>
        <taxon>Streptomyces</taxon>
    </lineage>
</organism>
<dbReference type="AlphaFoldDB" id="A0A640SHD9"/>
<proteinExistence type="predicted"/>
<feature type="region of interest" description="Disordered" evidence="1">
    <location>
        <begin position="42"/>
        <end position="65"/>
    </location>
</feature>
<gene>
    <name evidence="2" type="ORF">Scani_66780</name>
</gene>
<dbReference type="EMBL" id="BLIN01000005">
    <property type="protein sequence ID" value="GFE10410.1"/>
    <property type="molecule type" value="Genomic_DNA"/>
</dbReference>
<protein>
    <submittedName>
        <fullName evidence="2">Uncharacterized protein</fullName>
    </submittedName>
</protein>
<sequence length="65" mass="7059">MPGVWRNARQHEFTVLTAQQERSSLAADVYAVPVPPANKRVAAPALQAKGRGEPRSVGNALRRLP</sequence>
<evidence type="ECO:0000313" key="3">
    <source>
        <dbReference type="Proteomes" id="UP000435837"/>
    </source>
</evidence>
<evidence type="ECO:0000313" key="2">
    <source>
        <dbReference type="EMBL" id="GFE10410.1"/>
    </source>
</evidence>
<accession>A0A640SHD9</accession>
<comment type="caution">
    <text evidence="2">The sequence shown here is derived from an EMBL/GenBank/DDBJ whole genome shotgun (WGS) entry which is preliminary data.</text>
</comment>
<reference evidence="2 3" key="1">
    <citation type="submission" date="2019-12" db="EMBL/GenBank/DDBJ databases">
        <title>Whole genome shotgun sequence of Streptomyces caniferus NBRC 15389.</title>
        <authorList>
            <person name="Ichikawa N."/>
            <person name="Kimura A."/>
            <person name="Kitahashi Y."/>
            <person name="Komaki H."/>
            <person name="Tamura T."/>
        </authorList>
    </citation>
    <scope>NUCLEOTIDE SEQUENCE [LARGE SCALE GENOMIC DNA]</scope>
    <source>
        <strain evidence="2 3">NBRC 15389</strain>
    </source>
</reference>
<evidence type="ECO:0000256" key="1">
    <source>
        <dbReference type="SAM" id="MobiDB-lite"/>
    </source>
</evidence>
<dbReference type="Proteomes" id="UP000435837">
    <property type="component" value="Unassembled WGS sequence"/>
</dbReference>
<name>A0A640SHD9_9ACTN</name>